<evidence type="ECO:0000256" key="3">
    <source>
        <dbReference type="ARBA" id="ARBA00023163"/>
    </source>
</evidence>
<dbReference type="PROSITE" id="PS50995">
    <property type="entry name" value="HTH_MARR_2"/>
    <property type="match status" value="1"/>
</dbReference>
<feature type="domain" description="HTH marR-type" evidence="4">
    <location>
        <begin position="24"/>
        <end position="157"/>
    </location>
</feature>
<dbReference type="HOGENOM" id="CLU_083287_27_5_6"/>
<dbReference type="GO" id="GO:0003677">
    <property type="term" value="F:DNA binding"/>
    <property type="evidence" value="ECO:0007669"/>
    <property type="project" value="UniProtKB-KW"/>
</dbReference>
<dbReference type="AlphaFoldDB" id="A0A097R2C5"/>
<dbReference type="Proteomes" id="UP000029986">
    <property type="component" value="Chromosome"/>
</dbReference>
<accession>A0A097R2C5</accession>
<gene>
    <name evidence="5" type="ORF">AT03_11140</name>
</gene>
<dbReference type="InterPro" id="IPR036388">
    <property type="entry name" value="WH-like_DNA-bd_sf"/>
</dbReference>
<dbReference type="PANTHER" id="PTHR42756">
    <property type="entry name" value="TRANSCRIPTIONAL REGULATOR, MARR"/>
    <property type="match status" value="1"/>
</dbReference>
<dbReference type="PRINTS" id="PR00598">
    <property type="entry name" value="HTHMARR"/>
</dbReference>
<organism evidence="5 6">
    <name type="scientific">Hafnia alvei FB1</name>
    <dbReference type="NCBI Taxonomy" id="1453496"/>
    <lineage>
        <taxon>Bacteria</taxon>
        <taxon>Pseudomonadati</taxon>
        <taxon>Pseudomonadota</taxon>
        <taxon>Gammaproteobacteria</taxon>
        <taxon>Enterobacterales</taxon>
        <taxon>Hafniaceae</taxon>
        <taxon>Hafnia</taxon>
    </lineage>
</organism>
<dbReference type="PATRIC" id="fig|1453496.5.peg.2246"/>
<evidence type="ECO:0000256" key="2">
    <source>
        <dbReference type="ARBA" id="ARBA00023125"/>
    </source>
</evidence>
<evidence type="ECO:0000313" key="6">
    <source>
        <dbReference type="Proteomes" id="UP000029986"/>
    </source>
</evidence>
<dbReference type="Gene3D" id="1.10.10.10">
    <property type="entry name" value="Winged helix-like DNA-binding domain superfamily/Winged helix DNA-binding domain"/>
    <property type="match status" value="1"/>
</dbReference>
<dbReference type="PANTHER" id="PTHR42756:SF1">
    <property type="entry name" value="TRANSCRIPTIONAL REPRESSOR OF EMRAB OPERON"/>
    <property type="match status" value="1"/>
</dbReference>
<evidence type="ECO:0000256" key="1">
    <source>
        <dbReference type="ARBA" id="ARBA00023015"/>
    </source>
</evidence>
<keyword evidence="2" id="KW-0238">DNA-binding</keyword>
<dbReference type="KEGG" id="hav:AT03_11140"/>
<evidence type="ECO:0000313" key="5">
    <source>
        <dbReference type="EMBL" id="AIU72877.1"/>
    </source>
</evidence>
<keyword evidence="1" id="KW-0805">Transcription regulation</keyword>
<dbReference type="RefSeq" id="WP_025801363.1">
    <property type="nucleotide sequence ID" value="NZ_CP009706.1"/>
</dbReference>
<proteinExistence type="predicted"/>
<dbReference type="SUPFAM" id="SSF46785">
    <property type="entry name" value="Winged helix' DNA-binding domain"/>
    <property type="match status" value="1"/>
</dbReference>
<dbReference type="OrthoDB" id="32523at2"/>
<name>A0A097R2C5_HAFAL</name>
<dbReference type="InterPro" id="IPR000835">
    <property type="entry name" value="HTH_MarR-typ"/>
</dbReference>
<dbReference type="PROSITE" id="PS01117">
    <property type="entry name" value="HTH_MARR_1"/>
    <property type="match status" value="1"/>
</dbReference>
<reference evidence="5 6" key="1">
    <citation type="journal article" date="2014" name="Gut Pathog.">
        <title>Gene clusters of Hafnia alvei strain FB1 important in survival and pathogenesis: a draft genome perspective.</title>
        <authorList>
            <person name="Tan J.Y."/>
            <person name="Yin W.F."/>
            <person name="Chan K.G."/>
        </authorList>
    </citation>
    <scope>NUCLEOTIDE SEQUENCE [LARGE SCALE GENOMIC DNA]</scope>
    <source>
        <strain evidence="5 6">FB1</strain>
    </source>
</reference>
<dbReference type="GO" id="GO:0003700">
    <property type="term" value="F:DNA-binding transcription factor activity"/>
    <property type="evidence" value="ECO:0007669"/>
    <property type="project" value="InterPro"/>
</dbReference>
<dbReference type="eggNOG" id="COG1846">
    <property type="taxonomic scope" value="Bacteria"/>
</dbReference>
<protein>
    <submittedName>
        <fullName evidence="5">MarR family transcriptional regulator</fullName>
    </submittedName>
</protein>
<dbReference type="Pfam" id="PF12802">
    <property type="entry name" value="MarR_2"/>
    <property type="match status" value="1"/>
</dbReference>
<keyword evidence="3" id="KW-0804">Transcription</keyword>
<keyword evidence="6" id="KW-1185">Reference proteome</keyword>
<dbReference type="InterPro" id="IPR023187">
    <property type="entry name" value="Tscrpt_reg_MarR-type_CS"/>
</dbReference>
<dbReference type="InterPro" id="IPR036390">
    <property type="entry name" value="WH_DNA-bd_sf"/>
</dbReference>
<sequence>MTQDHVDKIIEQWQRERPDLDCSPMGIIGRMARMGQLLSSKVTGVYEQHGLDTIEFDILATLRRSGELITPTELYQTVMLSSGAMSVRLERLESRGLVFKQPNAHDKRSCKIGLTEEGLNVIDRALEHHVQNEKEILEPLTTTERQQLADLMRRWLLHNEPAE</sequence>
<dbReference type="EMBL" id="CP009706">
    <property type="protein sequence ID" value="AIU72877.1"/>
    <property type="molecule type" value="Genomic_DNA"/>
</dbReference>
<dbReference type="SMART" id="SM00347">
    <property type="entry name" value="HTH_MARR"/>
    <property type="match status" value="1"/>
</dbReference>
<evidence type="ECO:0000259" key="4">
    <source>
        <dbReference type="PROSITE" id="PS50995"/>
    </source>
</evidence>